<evidence type="ECO:0000313" key="3">
    <source>
        <dbReference type="EMBL" id="HGK64026.1"/>
    </source>
</evidence>
<protein>
    <submittedName>
        <fullName evidence="3">NAD(P)-dependent oxidoreductase</fullName>
    </submittedName>
</protein>
<dbReference type="Pfam" id="PF01370">
    <property type="entry name" value="Epimerase"/>
    <property type="match status" value="1"/>
</dbReference>
<dbReference type="EMBL" id="DTDR01000132">
    <property type="protein sequence ID" value="HGK64026.1"/>
    <property type="molecule type" value="Genomic_DNA"/>
</dbReference>
<comment type="similarity">
    <text evidence="1">Belongs to the NAD(P)-dependent epimerase/dehydratase family.</text>
</comment>
<comment type="caution">
    <text evidence="3">The sequence shown here is derived from an EMBL/GenBank/DDBJ whole genome shotgun (WGS) entry which is preliminary data.</text>
</comment>
<accession>A0A7V3ZVW4</accession>
<feature type="domain" description="NAD-dependent epimerase/dehydratase" evidence="2">
    <location>
        <begin position="6"/>
        <end position="222"/>
    </location>
</feature>
<dbReference type="Gene3D" id="3.40.50.720">
    <property type="entry name" value="NAD(P)-binding Rossmann-like Domain"/>
    <property type="match status" value="1"/>
</dbReference>
<evidence type="ECO:0000259" key="2">
    <source>
        <dbReference type="Pfam" id="PF01370"/>
    </source>
</evidence>
<dbReference type="AlphaFoldDB" id="A0A7V3ZVW4"/>
<sequence length="311" mass="35906">MASYKIFITGATGFIGSHICETLVKKGYEVAILARKTSNLSFLKDLNLKVYYGDLLIKESLKEAIKECHYIINCAGKIRGRKKDYYQINYLGTKNLIENILELKPPLKLFIHLSTLAVCGPGENIKEDKNPIPLSFYGASKLLQENLLLKYCEQIPLIILRLSAIYGPRDKETLKYFKILEKRLGLIFGGSFSLCYIKDLCDLIVNIIENNKKLKSGEIFNVTDGNCYTFQHIVSAYEKIVQKKVLKIYLPNFLVFLIGYLWQRDKIRDLTAKCYLGNIEKAKRLLNFIPKYSLIEGLKETLEWYKKNNWL</sequence>
<evidence type="ECO:0000256" key="1">
    <source>
        <dbReference type="ARBA" id="ARBA00007637"/>
    </source>
</evidence>
<dbReference type="SUPFAM" id="SSF51735">
    <property type="entry name" value="NAD(P)-binding Rossmann-fold domains"/>
    <property type="match status" value="1"/>
</dbReference>
<proteinExistence type="inferred from homology"/>
<name>A0A7V3ZVW4_UNCW3</name>
<dbReference type="PANTHER" id="PTHR43000">
    <property type="entry name" value="DTDP-D-GLUCOSE 4,6-DEHYDRATASE-RELATED"/>
    <property type="match status" value="1"/>
</dbReference>
<organism evidence="3">
    <name type="scientific">candidate division WOR-3 bacterium</name>
    <dbReference type="NCBI Taxonomy" id="2052148"/>
    <lineage>
        <taxon>Bacteria</taxon>
        <taxon>Bacteria division WOR-3</taxon>
    </lineage>
</organism>
<dbReference type="InterPro" id="IPR036291">
    <property type="entry name" value="NAD(P)-bd_dom_sf"/>
</dbReference>
<reference evidence="3" key="1">
    <citation type="journal article" date="2020" name="mSystems">
        <title>Genome- and Community-Level Interaction Insights into Carbon Utilization and Element Cycling Functions of Hydrothermarchaeota in Hydrothermal Sediment.</title>
        <authorList>
            <person name="Zhou Z."/>
            <person name="Liu Y."/>
            <person name="Xu W."/>
            <person name="Pan J."/>
            <person name="Luo Z.H."/>
            <person name="Li M."/>
        </authorList>
    </citation>
    <scope>NUCLEOTIDE SEQUENCE [LARGE SCALE GENOMIC DNA]</scope>
    <source>
        <strain evidence="3">SpSt-697</strain>
    </source>
</reference>
<gene>
    <name evidence="3" type="ORF">ENU74_05505</name>
</gene>
<dbReference type="InterPro" id="IPR001509">
    <property type="entry name" value="Epimerase_deHydtase"/>
</dbReference>